<dbReference type="AlphaFoldDB" id="A0A2J6QQU2"/>
<gene>
    <name evidence="7" type="ORF">NA56DRAFT_696415</name>
</gene>
<keyword evidence="2 5" id="KW-0812">Transmembrane</keyword>
<keyword evidence="8" id="KW-1185">Reference proteome</keyword>
<feature type="transmembrane region" description="Helical" evidence="5">
    <location>
        <begin position="442"/>
        <end position="464"/>
    </location>
</feature>
<evidence type="ECO:0000256" key="3">
    <source>
        <dbReference type="ARBA" id="ARBA00022989"/>
    </source>
</evidence>
<dbReference type="PANTHER" id="PTHR23508">
    <property type="entry name" value="CARBOXYLIC ACID TRANSPORTER PROTEIN HOMOLOG"/>
    <property type="match status" value="1"/>
</dbReference>
<feature type="transmembrane region" description="Helical" evidence="5">
    <location>
        <begin position="316"/>
        <end position="338"/>
    </location>
</feature>
<dbReference type="Gene3D" id="1.20.1250.20">
    <property type="entry name" value="MFS general substrate transporter like domains"/>
    <property type="match status" value="2"/>
</dbReference>
<feature type="transmembrane region" description="Helical" evidence="5">
    <location>
        <begin position="279"/>
        <end position="296"/>
    </location>
</feature>
<proteinExistence type="predicted"/>
<organism evidence="7 8">
    <name type="scientific">Hyaloscypha hepaticicola</name>
    <dbReference type="NCBI Taxonomy" id="2082293"/>
    <lineage>
        <taxon>Eukaryota</taxon>
        <taxon>Fungi</taxon>
        <taxon>Dikarya</taxon>
        <taxon>Ascomycota</taxon>
        <taxon>Pezizomycotina</taxon>
        <taxon>Leotiomycetes</taxon>
        <taxon>Helotiales</taxon>
        <taxon>Hyaloscyphaceae</taxon>
        <taxon>Hyaloscypha</taxon>
    </lineage>
</organism>
<keyword evidence="3 5" id="KW-1133">Transmembrane helix</keyword>
<feature type="transmembrane region" description="Helical" evidence="5">
    <location>
        <begin position="67"/>
        <end position="87"/>
    </location>
</feature>
<feature type="domain" description="Major facilitator superfamily (MFS) profile" evidence="6">
    <location>
        <begin position="69"/>
        <end position="469"/>
    </location>
</feature>
<dbReference type="GO" id="GO:0046943">
    <property type="term" value="F:carboxylic acid transmembrane transporter activity"/>
    <property type="evidence" value="ECO:0007669"/>
    <property type="project" value="TreeGrafter"/>
</dbReference>
<dbReference type="PROSITE" id="PS50850">
    <property type="entry name" value="MFS"/>
    <property type="match status" value="1"/>
</dbReference>
<feature type="transmembrane region" description="Helical" evidence="5">
    <location>
        <begin position="203"/>
        <end position="219"/>
    </location>
</feature>
<sequence>MSTPNEPADPIAKGVIPTALQNLSDLLVWKQRVIVKNDFGEETWEWQTPEPLKNPFILLAQLSARDWLFFIYGLLAWTADAFDYHAISIQTTKFAAYYKRNNTDITTALTLTLLLRSVGAAFFGLAGDRFGRKWPMVINMLVVGLLQIATIYCRTFHEFLAVRSLFGLFMGGVYGSAIAMALEHCPVNARGLMSGMLQQGYSLGYVAAACANLGVGGSTNSWKKVFWAAAGLSIGIGLLRIPFPESKQFLEAKKNGHTNITARAFWRDTRTMLVSEWKISLYCVVLMTWFNFYSHTSQDSYTTFMLQSKGLDNAAASRASIWMKTGSIFGGTIIGYFCQFCGRRRAMIVSAIISGFLIPAWILPRGEASLSASGFMLQFFIQGSWGVIPIHLNELSPPAFRSLFPGLTYQLGNMVSSPATQIVNALSESHFVSDASGKHVKAYGPVMGIATAIIATGIAFTVAVGPERRGRKFEEAPIAGAGERIPAKDVEIVEVLEEKPPPTEKAVEIAGVLEEKPPPTEKAVEIAGVLEENASPTEKAVEISDYSH</sequence>
<evidence type="ECO:0000256" key="2">
    <source>
        <dbReference type="ARBA" id="ARBA00022692"/>
    </source>
</evidence>
<dbReference type="FunFam" id="1.20.1250.20:FF:000395">
    <property type="entry name" value="Carboxylic acid transporter protein homolog"/>
    <property type="match status" value="1"/>
</dbReference>
<evidence type="ECO:0000256" key="1">
    <source>
        <dbReference type="ARBA" id="ARBA00004141"/>
    </source>
</evidence>
<evidence type="ECO:0000259" key="6">
    <source>
        <dbReference type="PROSITE" id="PS50850"/>
    </source>
</evidence>
<name>A0A2J6QQU2_9HELO</name>
<feature type="transmembrane region" description="Helical" evidence="5">
    <location>
        <begin position="345"/>
        <end position="363"/>
    </location>
</feature>
<evidence type="ECO:0000256" key="4">
    <source>
        <dbReference type="ARBA" id="ARBA00023136"/>
    </source>
</evidence>
<dbReference type="InterPro" id="IPR036259">
    <property type="entry name" value="MFS_trans_sf"/>
</dbReference>
<keyword evidence="4 5" id="KW-0472">Membrane</keyword>
<evidence type="ECO:0000256" key="5">
    <source>
        <dbReference type="SAM" id="Phobius"/>
    </source>
</evidence>
<feature type="transmembrane region" description="Helical" evidence="5">
    <location>
        <begin position="107"/>
        <end position="127"/>
    </location>
</feature>
<dbReference type="InterPro" id="IPR005828">
    <property type="entry name" value="MFS_sugar_transport-like"/>
</dbReference>
<dbReference type="CDD" id="cd17316">
    <property type="entry name" value="MFS_SV2_like"/>
    <property type="match status" value="1"/>
</dbReference>
<feature type="transmembrane region" description="Helical" evidence="5">
    <location>
        <begin position="134"/>
        <end position="152"/>
    </location>
</feature>
<evidence type="ECO:0000313" key="8">
    <source>
        <dbReference type="Proteomes" id="UP000235672"/>
    </source>
</evidence>
<dbReference type="PANTHER" id="PTHR23508:SF9">
    <property type="entry name" value="CARBOXYLIC ACID TRANSPORT PROTEIN (AFU_ORTHOLOGUE AFUA_2G09450)"/>
    <property type="match status" value="1"/>
</dbReference>
<dbReference type="InterPro" id="IPR020846">
    <property type="entry name" value="MFS_dom"/>
</dbReference>
<reference evidence="7 8" key="1">
    <citation type="submission" date="2016-05" db="EMBL/GenBank/DDBJ databases">
        <title>A degradative enzymes factory behind the ericoid mycorrhizal symbiosis.</title>
        <authorList>
            <consortium name="DOE Joint Genome Institute"/>
            <person name="Martino E."/>
            <person name="Morin E."/>
            <person name="Grelet G."/>
            <person name="Kuo A."/>
            <person name="Kohler A."/>
            <person name="Daghino S."/>
            <person name="Barry K."/>
            <person name="Choi C."/>
            <person name="Cichocki N."/>
            <person name="Clum A."/>
            <person name="Copeland A."/>
            <person name="Hainaut M."/>
            <person name="Haridas S."/>
            <person name="Labutti K."/>
            <person name="Lindquist E."/>
            <person name="Lipzen A."/>
            <person name="Khouja H.-R."/>
            <person name="Murat C."/>
            <person name="Ohm R."/>
            <person name="Olson A."/>
            <person name="Spatafora J."/>
            <person name="Veneault-Fourrey C."/>
            <person name="Henrissat B."/>
            <person name="Grigoriev I."/>
            <person name="Martin F."/>
            <person name="Perotto S."/>
        </authorList>
    </citation>
    <scope>NUCLEOTIDE SEQUENCE [LARGE SCALE GENOMIC DNA]</scope>
    <source>
        <strain evidence="7 8">UAMH 7357</strain>
    </source>
</reference>
<dbReference type="Proteomes" id="UP000235672">
    <property type="component" value="Unassembled WGS sequence"/>
</dbReference>
<dbReference type="EMBL" id="KZ613464">
    <property type="protein sequence ID" value="PMD28639.1"/>
    <property type="molecule type" value="Genomic_DNA"/>
</dbReference>
<comment type="subcellular location">
    <subcellularLocation>
        <location evidence="1">Membrane</location>
        <topology evidence="1">Multi-pass membrane protein</topology>
    </subcellularLocation>
</comment>
<protein>
    <submittedName>
        <fullName evidence="7">Putative carboxylic acid transporter protein like protein</fullName>
    </submittedName>
</protein>
<accession>A0A2J6QQU2</accession>
<dbReference type="GO" id="GO:0005886">
    <property type="term" value="C:plasma membrane"/>
    <property type="evidence" value="ECO:0007669"/>
    <property type="project" value="TreeGrafter"/>
</dbReference>
<dbReference type="OrthoDB" id="5296287at2759"/>
<feature type="transmembrane region" description="Helical" evidence="5">
    <location>
        <begin position="164"/>
        <end position="182"/>
    </location>
</feature>
<dbReference type="STRING" id="1745343.A0A2J6QQU2"/>
<dbReference type="SUPFAM" id="SSF103473">
    <property type="entry name" value="MFS general substrate transporter"/>
    <property type="match status" value="1"/>
</dbReference>
<evidence type="ECO:0000313" key="7">
    <source>
        <dbReference type="EMBL" id="PMD28639.1"/>
    </source>
</evidence>
<dbReference type="Pfam" id="PF00083">
    <property type="entry name" value="Sugar_tr"/>
    <property type="match status" value="2"/>
</dbReference>